<dbReference type="Proteomes" id="UP000245778">
    <property type="component" value="Unassembled WGS sequence"/>
</dbReference>
<feature type="transmembrane region" description="Helical" evidence="1">
    <location>
        <begin position="49"/>
        <end position="66"/>
    </location>
</feature>
<comment type="caution">
    <text evidence="3">The sequence shown here is derived from an EMBL/GenBank/DDBJ whole genome shotgun (WGS) entry which is preliminary data.</text>
</comment>
<dbReference type="InterPro" id="IPR053150">
    <property type="entry name" value="Teicoplanin_resist-assoc"/>
</dbReference>
<sequence length="204" mass="22482">MREIAVIGTYMVKMFPAGCFGVLFCAATLPLRRRRLSRNNMGTSAAHELCLMLFTAFLAGLFALIVQSSGKSSGGLHDNLIPFQIIADLASELHAGIWMGFWVSFPGNIVMFLPLGFCPALLWHRITFRIALLIGACTSLTIELCQLPLGRSTDIDDLWLNTSGTAIGHGLYRTLDGRRPRWTKACKVIYKTEEETSHGCKTGD</sequence>
<accession>A0A2U1CE02</accession>
<dbReference type="GeneID" id="93229251"/>
<keyword evidence="1" id="KW-0472">Membrane</keyword>
<keyword evidence="1" id="KW-0812">Transmembrane</keyword>
<keyword evidence="1" id="KW-1133">Transmembrane helix</keyword>
<evidence type="ECO:0000256" key="1">
    <source>
        <dbReference type="SAM" id="Phobius"/>
    </source>
</evidence>
<dbReference type="Pfam" id="PF04892">
    <property type="entry name" value="VanZ"/>
    <property type="match status" value="1"/>
</dbReference>
<name>A0A2U1CE02_9FIRM</name>
<evidence type="ECO:0000313" key="3">
    <source>
        <dbReference type="EMBL" id="PVY59136.1"/>
    </source>
</evidence>
<feature type="transmembrane region" description="Helical" evidence="1">
    <location>
        <begin position="101"/>
        <end position="123"/>
    </location>
</feature>
<dbReference type="AlphaFoldDB" id="A0A2U1CE02"/>
<feature type="domain" description="VanZ-like" evidence="2">
    <location>
        <begin position="56"/>
        <end position="174"/>
    </location>
</feature>
<dbReference type="PANTHER" id="PTHR36834:SF1">
    <property type="entry name" value="INTEGRAL MEMBRANE PROTEIN"/>
    <property type="match status" value="1"/>
</dbReference>
<gene>
    <name evidence="3" type="ORF">C7373_102118</name>
</gene>
<evidence type="ECO:0000313" key="4">
    <source>
        <dbReference type="Proteomes" id="UP000245778"/>
    </source>
</evidence>
<proteinExistence type="predicted"/>
<dbReference type="EMBL" id="QEKK01000002">
    <property type="protein sequence ID" value="PVY59136.1"/>
    <property type="molecule type" value="Genomic_DNA"/>
</dbReference>
<dbReference type="InterPro" id="IPR006976">
    <property type="entry name" value="VanZ-like"/>
</dbReference>
<evidence type="ECO:0000259" key="2">
    <source>
        <dbReference type="Pfam" id="PF04892"/>
    </source>
</evidence>
<reference evidence="3 4" key="1">
    <citation type="submission" date="2018-04" db="EMBL/GenBank/DDBJ databases">
        <title>Genomic Encyclopedia of Type Strains, Phase IV (KMG-IV): sequencing the most valuable type-strain genomes for metagenomic binning, comparative biology and taxonomic classification.</title>
        <authorList>
            <person name="Goeker M."/>
        </authorList>
    </citation>
    <scope>NUCLEOTIDE SEQUENCE [LARGE SCALE GENOMIC DNA]</scope>
    <source>
        <strain evidence="3 4">DSM 26588</strain>
    </source>
</reference>
<dbReference type="RefSeq" id="WP_165366607.1">
    <property type="nucleotide sequence ID" value="NZ_CAMREZ010000002.1"/>
</dbReference>
<protein>
    <submittedName>
        <fullName evidence="3">VanZ like protein</fullName>
    </submittedName>
</protein>
<feature type="transmembrane region" description="Helical" evidence="1">
    <location>
        <begin position="6"/>
        <end position="29"/>
    </location>
</feature>
<organism evidence="3 4">
    <name type="scientific">Intestinimonas butyriciproducens</name>
    <dbReference type="NCBI Taxonomy" id="1297617"/>
    <lineage>
        <taxon>Bacteria</taxon>
        <taxon>Bacillati</taxon>
        <taxon>Bacillota</taxon>
        <taxon>Clostridia</taxon>
        <taxon>Eubacteriales</taxon>
        <taxon>Intestinimonas</taxon>
    </lineage>
</organism>
<dbReference type="PANTHER" id="PTHR36834">
    <property type="entry name" value="MEMBRANE PROTEIN-RELATED"/>
    <property type="match status" value="1"/>
</dbReference>